<evidence type="ECO:0000256" key="1">
    <source>
        <dbReference type="ARBA" id="ARBA00023125"/>
    </source>
</evidence>
<organism evidence="3 4">
    <name type="scientific">Pulveribacter suum</name>
    <dbReference type="NCBI Taxonomy" id="2116657"/>
    <lineage>
        <taxon>Bacteria</taxon>
        <taxon>Pseudomonadati</taxon>
        <taxon>Pseudomonadota</taxon>
        <taxon>Betaproteobacteria</taxon>
        <taxon>Burkholderiales</taxon>
        <taxon>Comamonadaceae</taxon>
        <taxon>Pulveribacter</taxon>
    </lineage>
</organism>
<dbReference type="OrthoDB" id="8813484at2"/>
<proteinExistence type="predicted"/>
<name>A0A2P1NI50_9BURK</name>
<dbReference type="InterPro" id="IPR000424">
    <property type="entry name" value="Primosome_PriB/ssb"/>
</dbReference>
<sequence>MMDALIAGKLHARPEQRTGANGKPFATARLRAAAGDGEGDLLFVNCIAFDHAAMDALLALDAGDALSVAGSITPKVWTDRDGNTRPALDLVVTRVLTAYQVDRKRRAAPQADEAPPDC</sequence>
<dbReference type="GO" id="GO:0003697">
    <property type="term" value="F:single-stranded DNA binding"/>
    <property type="evidence" value="ECO:0007669"/>
    <property type="project" value="InterPro"/>
</dbReference>
<gene>
    <name evidence="3" type="ORF">C7H73_02900</name>
</gene>
<reference evidence="4" key="1">
    <citation type="submission" date="2018-03" db="EMBL/GenBank/DDBJ databases">
        <title>Genome sequencing of Melaminivora sp. strain SC2-7.</title>
        <authorList>
            <person name="Kim S.-J."/>
            <person name="Heo J."/>
            <person name="Ahn J.-H."/>
            <person name="Kwon S.-W."/>
        </authorList>
    </citation>
    <scope>NUCLEOTIDE SEQUENCE [LARGE SCALE GENOMIC DNA]</scope>
    <source>
        <strain evidence="4">SC2-7</strain>
    </source>
</reference>
<dbReference type="Pfam" id="PF00436">
    <property type="entry name" value="SSB"/>
    <property type="match status" value="1"/>
</dbReference>
<dbReference type="KEGG" id="melm:C7H73_02900"/>
<protein>
    <submittedName>
        <fullName evidence="3">Single-stranded DNA-binding protein</fullName>
    </submittedName>
</protein>
<dbReference type="SUPFAM" id="SSF50249">
    <property type="entry name" value="Nucleic acid-binding proteins"/>
    <property type="match status" value="1"/>
</dbReference>
<dbReference type="EMBL" id="CP027792">
    <property type="protein sequence ID" value="AVP56733.1"/>
    <property type="molecule type" value="Genomic_DNA"/>
</dbReference>
<dbReference type="PROSITE" id="PS50935">
    <property type="entry name" value="SSB"/>
    <property type="match status" value="1"/>
</dbReference>
<accession>A0A2P1NI50</accession>
<dbReference type="AlphaFoldDB" id="A0A2P1NI50"/>
<dbReference type="InterPro" id="IPR012340">
    <property type="entry name" value="NA-bd_OB-fold"/>
</dbReference>
<dbReference type="Proteomes" id="UP000241829">
    <property type="component" value="Chromosome"/>
</dbReference>
<dbReference type="Gene3D" id="2.40.50.140">
    <property type="entry name" value="Nucleic acid-binding proteins"/>
    <property type="match status" value="1"/>
</dbReference>
<evidence type="ECO:0000313" key="3">
    <source>
        <dbReference type="EMBL" id="AVP56733.1"/>
    </source>
</evidence>
<evidence type="ECO:0000256" key="2">
    <source>
        <dbReference type="PROSITE-ProRule" id="PRU00252"/>
    </source>
</evidence>
<keyword evidence="4" id="KW-1185">Reference proteome</keyword>
<evidence type="ECO:0000313" key="4">
    <source>
        <dbReference type="Proteomes" id="UP000241829"/>
    </source>
</evidence>
<keyword evidence="1 2" id="KW-0238">DNA-binding</keyword>
<dbReference type="RefSeq" id="WP_106845291.1">
    <property type="nucleotide sequence ID" value="NZ_CP027792.1"/>
</dbReference>